<dbReference type="InterPro" id="IPR016181">
    <property type="entry name" value="Acyl_CoA_acyltransferase"/>
</dbReference>
<sequence length="323" mass="36976">MYSVKRYEKTDSARWDALVKQSRNGTFLFERAYMDYHKDRFEDHSLLVFEDGKLVALLPANLEKDGLYSHWGLSYGGFIYGIGVKLPNFLGIFQATLSYLHQNDIQALSIKEIPEIYHQVPSDEISYALFLAEAELTRCDTLSVIDKSNPLPVASNRMSGVKKAVSLGIQLIESDKLDEFWNQLLIPNLAARHAASPVHSLEEMQLLKSRFPDKIRYFSALQEGKPVAGCIVFETETTAHMQYISADENRSEHGALDFLHYQLIMETFSGKRYFDFGTSNTNQGLNLNEGLLFWKESFGARTITQRFYKVDTSKHERFKTVLL</sequence>
<gene>
    <name evidence="2" type="ORF">G6047_01305</name>
</gene>
<evidence type="ECO:0000313" key="2">
    <source>
        <dbReference type="EMBL" id="NMH26656.1"/>
    </source>
</evidence>
<reference evidence="2" key="1">
    <citation type="submission" date="2020-02" db="EMBL/GenBank/DDBJ databases">
        <title>Flavobacterium sp. genome.</title>
        <authorList>
            <person name="Jung H.S."/>
            <person name="Baek J.H."/>
            <person name="Jeon C.O."/>
        </authorList>
    </citation>
    <scope>NUCLEOTIDE SEQUENCE</scope>
    <source>
        <strain evidence="2">SE-s28</strain>
    </source>
</reference>
<dbReference type="EMBL" id="JAAMPU010000094">
    <property type="protein sequence ID" value="NMH26656.1"/>
    <property type="molecule type" value="Genomic_DNA"/>
</dbReference>
<accession>A0A972FIM4</accession>
<comment type="caution">
    <text evidence="2">The sequence shown here is derived from an EMBL/GenBank/DDBJ whole genome shotgun (WGS) entry which is preliminary data.</text>
</comment>
<feature type="domain" description="BioF2-like acetyltransferase" evidence="1">
    <location>
        <begin position="174"/>
        <end position="281"/>
    </location>
</feature>
<evidence type="ECO:0000313" key="3">
    <source>
        <dbReference type="Proteomes" id="UP000712080"/>
    </source>
</evidence>
<keyword evidence="3" id="KW-1185">Reference proteome</keyword>
<dbReference type="Gene3D" id="3.40.630.30">
    <property type="match status" value="1"/>
</dbReference>
<dbReference type="InterPro" id="IPR038740">
    <property type="entry name" value="BioF2-like_GNAT_dom"/>
</dbReference>
<protein>
    <submittedName>
        <fullName evidence="2">GNAT family N-acetyltransferase</fullName>
    </submittedName>
</protein>
<dbReference type="SUPFAM" id="SSF55729">
    <property type="entry name" value="Acyl-CoA N-acyltransferases (Nat)"/>
    <property type="match status" value="2"/>
</dbReference>
<evidence type="ECO:0000259" key="1">
    <source>
        <dbReference type="Pfam" id="PF13480"/>
    </source>
</evidence>
<name>A0A972FIM4_9FLAO</name>
<proteinExistence type="predicted"/>
<organism evidence="2 3">
    <name type="scientific">Flavobacterium silvaticum</name>
    <dbReference type="NCBI Taxonomy" id="1852020"/>
    <lineage>
        <taxon>Bacteria</taxon>
        <taxon>Pseudomonadati</taxon>
        <taxon>Bacteroidota</taxon>
        <taxon>Flavobacteriia</taxon>
        <taxon>Flavobacteriales</taxon>
        <taxon>Flavobacteriaceae</taxon>
        <taxon>Flavobacterium</taxon>
    </lineage>
</organism>
<dbReference type="AlphaFoldDB" id="A0A972FIM4"/>
<dbReference type="Pfam" id="PF13480">
    <property type="entry name" value="Acetyltransf_6"/>
    <property type="match status" value="1"/>
</dbReference>
<dbReference type="Proteomes" id="UP000712080">
    <property type="component" value="Unassembled WGS sequence"/>
</dbReference>